<accession>A0A6J6UL72</accession>
<dbReference type="InterPro" id="IPR009061">
    <property type="entry name" value="DNA-bd_dom_put_sf"/>
</dbReference>
<gene>
    <name evidence="2" type="ORF">UFOPK2872_00403</name>
</gene>
<dbReference type="InterPro" id="IPR003759">
    <property type="entry name" value="Cbl-bd_cap"/>
</dbReference>
<dbReference type="GO" id="GO:0031419">
    <property type="term" value="F:cobalamin binding"/>
    <property type="evidence" value="ECO:0007669"/>
    <property type="project" value="InterPro"/>
</dbReference>
<dbReference type="GO" id="GO:0046872">
    <property type="term" value="F:metal ion binding"/>
    <property type="evidence" value="ECO:0007669"/>
    <property type="project" value="InterPro"/>
</dbReference>
<dbReference type="Gene3D" id="3.40.50.280">
    <property type="entry name" value="Cobalamin-binding domain"/>
    <property type="match status" value="1"/>
</dbReference>
<dbReference type="InterPro" id="IPR006158">
    <property type="entry name" value="Cobalamin-bd"/>
</dbReference>
<dbReference type="InterPro" id="IPR010093">
    <property type="entry name" value="SinI_DNA-bd"/>
</dbReference>
<dbReference type="InterPro" id="IPR036594">
    <property type="entry name" value="Meth_synthase_dom"/>
</dbReference>
<dbReference type="Pfam" id="PF02310">
    <property type="entry name" value="B12-binding"/>
    <property type="match status" value="1"/>
</dbReference>
<dbReference type="SUPFAM" id="SSF46955">
    <property type="entry name" value="Putative DNA-binding domain"/>
    <property type="match status" value="1"/>
</dbReference>
<protein>
    <submittedName>
        <fullName evidence="2">Unannotated protein</fullName>
    </submittedName>
</protein>
<dbReference type="NCBIfam" id="TIGR01764">
    <property type="entry name" value="excise"/>
    <property type="match status" value="1"/>
</dbReference>
<proteinExistence type="predicted"/>
<dbReference type="InterPro" id="IPR041657">
    <property type="entry name" value="HTH_17"/>
</dbReference>
<dbReference type="InterPro" id="IPR036724">
    <property type="entry name" value="Cobalamin-bd_sf"/>
</dbReference>
<organism evidence="2">
    <name type="scientific">freshwater metagenome</name>
    <dbReference type="NCBI Taxonomy" id="449393"/>
    <lineage>
        <taxon>unclassified sequences</taxon>
        <taxon>metagenomes</taxon>
        <taxon>ecological metagenomes</taxon>
    </lineage>
</organism>
<dbReference type="SUPFAM" id="SSF52242">
    <property type="entry name" value="Cobalamin (vitamin B12)-binding domain"/>
    <property type="match status" value="1"/>
</dbReference>
<dbReference type="EMBL" id="CAEZZM010000030">
    <property type="protein sequence ID" value="CAB4759189.1"/>
    <property type="molecule type" value="Genomic_DNA"/>
</dbReference>
<reference evidence="2" key="1">
    <citation type="submission" date="2020-05" db="EMBL/GenBank/DDBJ databases">
        <authorList>
            <person name="Chiriac C."/>
            <person name="Salcher M."/>
            <person name="Ghai R."/>
            <person name="Kavagutti S V."/>
        </authorList>
    </citation>
    <scope>NUCLEOTIDE SEQUENCE</scope>
</reference>
<dbReference type="AlphaFoldDB" id="A0A6J6UL72"/>
<evidence type="ECO:0000313" key="2">
    <source>
        <dbReference type="EMBL" id="CAB4759189.1"/>
    </source>
</evidence>
<dbReference type="Pfam" id="PF12728">
    <property type="entry name" value="HTH_17"/>
    <property type="match status" value="1"/>
</dbReference>
<dbReference type="PROSITE" id="PS51332">
    <property type="entry name" value="B12_BINDING"/>
    <property type="match status" value="1"/>
</dbReference>
<sequence>MSNSDVSLHDVAEMLDVHYMTVYRYVRQGQLPATKVGRSWYVKPSDLELFRDAKAHSSEVSEGGKKIAPWAERLEAQLIQGDQRGAAEIMEAVLRSGHDLYFLYLQVLSPAMSAIGARWAAGNLEIFVEHRASNIAMRLIGQFGPRFARRGVSKGTVVLGSPADEMHTLSTSMVADLIRFEGWNVSDVGANMPAEAFAEAIRQGEDVVAVCIGVTMPGSLPAAQATIGAIRKVVPRDLPILVGGAGVASDEIARDLGADRRSGSVYELIEVLGEVARRS</sequence>
<dbReference type="GO" id="GO:0003677">
    <property type="term" value="F:DNA binding"/>
    <property type="evidence" value="ECO:0007669"/>
    <property type="project" value="InterPro"/>
</dbReference>
<evidence type="ECO:0000259" key="1">
    <source>
        <dbReference type="PROSITE" id="PS51332"/>
    </source>
</evidence>
<dbReference type="Gene3D" id="1.10.1240.10">
    <property type="entry name" value="Methionine synthase domain"/>
    <property type="match status" value="1"/>
</dbReference>
<name>A0A6J6UL72_9ZZZZ</name>
<dbReference type="Pfam" id="PF02607">
    <property type="entry name" value="B12-binding_2"/>
    <property type="match status" value="1"/>
</dbReference>
<feature type="domain" description="B12-binding" evidence="1">
    <location>
        <begin position="154"/>
        <end position="279"/>
    </location>
</feature>